<dbReference type="GO" id="GO:0006751">
    <property type="term" value="P:glutathione catabolic process"/>
    <property type="evidence" value="ECO:0007669"/>
    <property type="project" value="UniProtKB-UniRule"/>
</dbReference>
<comment type="catalytic activity">
    <reaction evidence="2 11">
        <text>glutathione + H2O = L-cysteinylglycine + L-glutamate</text>
        <dbReference type="Rhea" id="RHEA:28807"/>
        <dbReference type="ChEBI" id="CHEBI:15377"/>
        <dbReference type="ChEBI" id="CHEBI:29985"/>
        <dbReference type="ChEBI" id="CHEBI:57925"/>
        <dbReference type="ChEBI" id="CHEBI:61694"/>
        <dbReference type="EC" id="3.4.19.13"/>
    </reaction>
</comment>
<dbReference type="Gene3D" id="1.10.246.130">
    <property type="match status" value="1"/>
</dbReference>
<accession>A0A2M9ZJI7</accession>
<dbReference type="Gene3D" id="3.60.20.40">
    <property type="match status" value="1"/>
</dbReference>
<comment type="PTM">
    <text evidence="11">Cleaved by autocatalysis into a large and a small subunit.</text>
</comment>
<evidence type="ECO:0000313" key="14">
    <source>
        <dbReference type="Proteomes" id="UP000231962"/>
    </source>
</evidence>
<dbReference type="EMBL" id="NPDY01000019">
    <property type="protein sequence ID" value="PJZ68563.1"/>
    <property type="molecule type" value="Genomic_DNA"/>
</dbReference>
<evidence type="ECO:0000256" key="1">
    <source>
        <dbReference type="ARBA" id="ARBA00001049"/>
    </source>
</evidence>
<feature type="binding site" evidence="10">
    <location>
        <begin position="470"/>
        <end position="471"/>
    </location>
    <ligand>
        <name>L-glutamate</name>
        <dbReference type="ChEBI" id="CHEBI:29985"/>
    </ligand>
</feature>
<gene>
    <name evidence="13" type="primary">ggt</name>
    <name evidence="12" type="ORF">CH360_15355</name>
    <name evidence="13" type="ORF">CH373_14900</name>
</gene>
<dbReference type="InterPro" id="IPR029055">
    <property type="entry name" value="Ntn_hydrolases_N"/>
</dbReference>
<dbReference type="InterPro" id="IPR043138">
    <property type="entry name" value="GGT_lsub"/>
</dbReference>
<proteinExistence type="inferred from homology"/>
<evidence type="ECO:0000256" key="7">
    <source>
        <dbReference type="ARBA" id="ARBA00023315"/>
    </source>
</evidence>
<dbReference type="GO" id="GO:0036374">
    <property type="term" value="F:glutathione hydrolase activity"/>
    <property type="evidence" value="ECO:0007669"/>
    <property type="project" value="UniProtKB-UniRule"/>
</dbReference>
<feature type="binding site" evidence="10">
    <location>
        <position position="492"/>
    </location>
    <ligand>
        <name>L-glutamate</name>
        <dbReference type="ChEBI" id="CHEBI:29985"/>
    </ligand>
</feature>
<sequence>MNSKNFKQAPRLVFLVSILILFQVLGCREQFLTIEGREVPTEKLVPTKQGVSARQLYAESKKIMIATDSVEASQAGLEIFRKGGNTVDVIVAASFAVSVTRPQSTGIGGGGFLLYHDAKTRRTFAYDFRERAPKSATRDMYKGKPKEDSLLGLKSVGVPGTVAGLLRIHKQFGKLSLPEILAPSIRLAESGFPVYSDLQESIRKSAKDMSDSMREIFLPEGRLPNVGQILIQKDLAKALKLIAQTGEAEFYHGQIATAFEKQMKTQGGDISKADLENYKVRESKPLEIQYRGYTIQTMTPPSSGIHMLTMLRMLETKDLKGLYDSSPSDFYHFLSEVMRRGYADRAVIGGDPSYTKIPTEKLLSTQYAKEKISDFNEEFATPSSTYLTRLNLRAESDQTTHISVIDSSGNAVSTTQSVNFRFGSGTILEGYGFVLNDTMDDFSRSPGEPNVYGLIGAEANSIQPGKTPLSSMSPTIVLKGGESYLATGAPGGSYIVNAVLQSIVFNIDLGVTLYESVARGRVHHQFFPDALYLEGSATDTATFNQLKAKKHDTRIGPNFAKLFSVKRENGTLYGASDPRGDGVPLGE</sequence>
<keyword evidence="7 11" id="KW-0012">Acyltransferase</keyword>
<dbReference type="UniPathway" id="UPA00204"/>
<keyword evidence="6 11" id="KW-0865">Zymogen</keyword>
<evidence type="ECO:0000256" key="2">
    <source>
        <dbReference type="ARBA" id="ARBA00001089"/>
    </source>
</evidence>
<keyword evidence="4 11" id="KW-0808">Transferase</keyword>
<dbReference type="InterPro" id="IPR000101">
    <property type="entry name" value="GGT_peptidase"/>
</dbReference>
<dbReference type="OrthoDB" id="9781342at2"/>
<feature type="binding site" evidence="10">
    <location>
        <position position="441"/>
    </location>
    <ligand>
        <name>L-glutamate</name>
        <dbReference type="ChEBI" id="CHEBI:29985"/>
    </ligand>
</feature>
<name>A0A2M9ZJI7_9LEPT</name>
<dbReference type="Proteomes" id="UP000231962">
    <property type="component" value="Unassembled WGS sequence"/>
</dbReference>
<evidence type="ECO:0000313" key="15">
    <source>
        <dbReference type="Proteomes" id="UP000231990"/>
    </source>
</evidence>
<organism evidence="13 15">
    <name type="scientific">Leptospira perolatii</name>
    <dbReference type="NCBI Taxonomy" id="2023191"/>
    <lineage>
        <taxon>Bacteria</taxon>
        <taxon>Pseudomonadati</taxon>
        <taxon>Spirochaetota</taxon>
        <taxon>Spirochaetia</taxon>
        <taxon>Leptospirales</taxon>
        <taxon>Leptospiraceae</taxon>
        <taxon>Leptospira</taxon>
    </lineage>
</organism>
<comment type="similarity">
    <text evidence="3 11">Belongs to the gamma-glutamyltransferase family.</text>
</comment>
<keyword evidence="14" id="KW-1185">Reference proteome</keyword>
<comment type="pathway">
    <text evidence="11">Sulfur metabolism; glutathione metabolism.</text>
</comment>
<keyword evidence="11" id="KW-0317">Glutathione biosynthesis</keyword>
<feature type="binding site" evidence="10">
    <location>
        <position position="129"/>
    </location>
    <ligand>
        <name>L-glutamate</name>
        <dbReference type="ChEBI" id="CHEBI:29985"/>
    </ligand>
</feature>
<evidence type="ECO:0000256" key="3">
    <source>
        <dbReference type="ARBA" id="ARBA00009381"/>
    </source>
</evidence>
<comment type="subunit">
    <text evidence="11">This enzyme consists of two polypeptide chains, which are synthesized in precursor form from a single polypeptide.</text>
</comment>
<evidence type="ECO:0000256" key="10">
    <source>
        <dbReference type="PIRSR" id="PIRSR600101-2"/>
    </source>
</evidence>
<evidence type="ECO:0000313" key="12">
    <source>
        <dbReference type="EMBL" id="PJZ68563.1"/>
    </source>
</evidence>
<dbReference type="NCBIfam" id="TIGR00066">
    <property type="entry name" value="g_glut_trans"/>
    <property type="match status" value="1"/>
</dbReference>
<protein>
    <recommendedName>
        <fullName evidence="11">Glutathione hydrolase proenzyme</fullName>
        <ecNumber evidence="11">2.3.2.2</ecNumber>
        <ecNumber evidence="11">3.4.19.13</ecNumber>
    </recommendedName>
    <component>
        <recommendedName>
            <fullName evidence="11">Glutathione hydrolase large chain</fullName>
        </recommendedName>
    </component>
    <component>
        <recommendedName>
            <fullName evidence="11">Glutathione hydrolase small chain</fullName>
        </recommendedName>
    </component>
</protein>
<dbReference type="Proteomes" id="UP000231990">
    <property type="component" value="Unassembled WGS sequence"/>
</dbReference>
<dbReference type="InterPro" id="IPR051792">
    <property type="entry name" value="GGT_bact"/>
</dbReference>
<evidence type="ECO:0000256" key="6">
    <source>
        <dbReference type="ARBA" id="ARBA00023145"/>
    </source>
</evidence>
<evidence type="ECO:0000256" key="9">
    <source>
        <dbReference type="PIRSR" id="PIRSR600101-1"/>
    </source>
</evidence>
<evidence type="ECO:0000256" key="8">
    <source>
        <dbReference type="ARBA" id="ARBA00047417"/>
    </source>
</evidence>
<evidence type="ECO:0000256" key="5">
    <source>
        <dbReference type="ARBA" id="ARBA00022801"/>
    </source>
</evidence>
<dbReference type="RefSeq" id="WP_100714942.1">
    <property type="nucleotide sequence ID" value="NZ_NPDY01000019.1"/>
</dbReference>
<dbReference type="PRINTS" id="PR01210">
    <property type="entry name" value="GGTRANSPTASE"/>
</dbReference>
<dbReference type="AlphaFoldDB" id="A0A2M9ZJI7"/>
<feature type="binding site" evidence="10">
    <location>
        <begin position="417"/>
        <end position="419"/>
    </location>
    <ligand>
        <name>L-glutamate</name>
        <dbReference type="ChEBI" id="CHEBI:29985"/>
    </ligand>
</feature>
<dbReference type="GO" id="GO:0006750">
    <property type="term" value="P:glutathione biosynthetic process"/>
    <property type="evidence" value="ECO:0007669"/>
    <property type="project" value="UniProtKB-KW"/>
</dbReference>
<comment type="caution">
    <text evidence="13">The sequence shown here is derived from an EMBL/GenBank/DDBJ whole genome shotgun (WGS) entry which is preliminary data.</text>
</comment>
<dbReference type="EMBL" id="NPDZ01000011">
    <property type="protein sequence ID" value="PJZ72218.1"/>
    <property type="molecule type" value="Genomic_DNA"/>
</dbReference>
<dbReference type="InterPro" id="IPR043137">
    <property type="entry name" value="GGT_ssub_C"/>
</dbReference>
<evidence type="ECO:0000256" key="11">
    <source>
        <dbReference type="RuleBase" id="RU368036"/>
    </source>
</evidence>
<keyword evidence="5 11" id="KW-0378">Hydrolase</keyword>
<dbReference type="EC" id="3.4.19.13" evidence="11"/>
<evidence type="ECO:0000313" key="13">
    <source>
        <dbReference type="EMBL" id="PJZ72218.1"/>
    </source>
</evidence>
<dbReference type="EC" id="2.3.2.2" evidence="11"/>
<dbReference type="SUPFAM" id="SSF56235">
    <property type="entry name" value="N-terminal nucleophile aminohydrolases (Ntn hydrolases)"/>
    <property type="match status" value="1"/>
</dbReference>
<comment type="catalytic activity">
    <reaction evidence="8 11">
        <text>an N-terminal (5-L-glutamyl)-[peptide] + an alpha-amino acid = 5-L-glutamyl amino acid + an N-terminal L-alpha-aminoacyl-[peptide]</text>
        <dbReference type="Rhea" id="RHEA:23904"/>
        <dbReference type="Rhea" id="RHEA-COMP:9780"/>
        <dbReference type="Rhea" id="RHEA-COMP:9795"/>
        <dbReference type="ChEBI" id="CHEBI:77644"/>
        <dbReference type="ChEBI" id="CHEBI:78597"/>
        <dbReference type="ChEBI" id="CHEBI:78599"/>
        <dbReference type="ChEBI" id="CHEBI:78608"/>
        <dbReference type="EC" id="2.3.2.2"/>
    </reaction>
</comment>
<dbReference type="PANTHER" id="PTHR43199">
    <property type="entry name" value="GLUTATHIONE HYDROLASE"/>
    <property type="match status" value="1"/>
</dbReference>
<reference evidence="14 15" key="1">
    <citation type="submission" date="2017-07" db="EMBL/GenBank/DDBJ databases">
        <title>Leptospira spp. isolated from tropical soils.</title>
        <authorList>
            <person name="Thibeaux R."/>
            <person name="Iraola G."/>
            <person name="Ferres I."/>
            <person name="Bierque E."/>
            <person name="Girault D."/>
            <person name="Soupe-Gilbert M.-E."/>
            <person name="Picardeau M."/>
            <person name="Goarant C."/>
        </authorList>
    </citation>
    <scope>NUCLEOTIDE SEQUENCE [LARGE SCALE GENOMIC DNA]</scope>
    <source>
        <strain evidence="13 15">FH1-B-B1</strain>
        <strain evidence="12 14">FH1-B-C1</strain>
    </source>
</reference>
<feature type="active site" description="Nucleophile" evidence="9">
    <location>
        <position position="399"/>
    </location>
</feature>
<dbReference type="Pfam" id="PF01019">
    <property type="entry name" value="G_glu_transpept"/>
    <property type="match status" value="1"/>
</dbReference>
<dbReference type="PANTHER" id="PTHR43199:SF1">
    <property type="entry name" value="GLUTATHIONE HYDROLASE PROENZYME"/>
    <property type="match status" value="1"/>
</dbReference>
<dbReference type="GO" id="GO:0103068">
    <property type="term" value="F:leukotriene C4 gamma-glutamyl transferase activity"/>
    <property type="evidence" value="ECO:0007669"/>
    <property type="project" value="UniProtKB-EC"/>
</dbReference>
<comment type="catalytic activity">
    <reaction evidence="1 11">
        <text>an S-substituted glutathione + H2O = an S-substituted L-cysteinylglycine + L-glutamate</text>
        <dbReference type="Rhea" id="RHEA:59468"/>
        <dbReference type="ChEBI" id="CHEBI:15377"/>
        <dbReference type="ChEBI" id="CHEBI:29985"/>
        <dbReference type="ChEBI" id="CHEBI:90779"/>
        <dbReference type="ChEBI" id="CHEBI:143103"/>
        <dbReference type="EC" id="3.4.19.13"/>
    </reaction>
</comment>
<evidence type="ECO:0000256" key="4">
    <source>
        <dbReference type="ARBA" id="ARBA00022679"/>
    </source>
</evidence>